<dbReference type="InterPro" id="IPR045584">
    <property type="entry name" value="Pilin-like"/>
</dbReference>
<dbReference type="Gene3D" id="3.30.1300.30">
    <property type="entry name" value="GSPII I/J protein-like"/>
    <property type="match status" value="1"/>
</dbReference>
<evidence type="ECO:0000256" key="8">
    <source>
        <dbReference type="ARBA" id="ARBA00022989"/>
    </source>
</evidence>
<evidence type="ECO:0000313" key="15">
    <source>
        <dbReference type="EMBL" id="MFG6463621.1"/>
    </source>
</evidence>
<proteinExistence type="inferred from homology"/>
<dbReference type="PIRSF" id="PIRSF002786">
    <property type="entry name" value="XcpX"/>
    <property type="match status" value="1"/>
</dbReference>
<organism evidence="15 16">
    <name type="scientific">Pelomonas lactea</name>
    <dbReference type="NCBI Taxonomy" id="3299030"/>
    <lineage>
        <taxon>Bacteria</taxon>
        <taxon>Pseudomonadati</taxon>
        <taxon>Pseudomonadota</taxon>
        <taxon>Betaproteobacteria</taxon>
        <taxon>Burkholderiales</taxon>
        <taxon>Sphaerotilaceae</taxon>
        <taxon>Roseateles</taxon>
    </lineage>
</organism>
<keyword evidence="7" id="KW-0653">Protein transport</keyword>
<evidence type="ECO:0000256" key="12">
    <source>
        <dbReference type="SAM" id="Phobius"/>
    </source>
</evidence>
<feature type="domain" description="T2SS protein K second SAM-like" evidence="13">
    <location>
        <begin position="242"/>
        <end position="285"/>
    </location>
</feature>
<dbReference type="InterPro" id="IPR005628">
    <property type="entry name" value="GspK"/>
</dbReference>
<evidence type="ECO:0000256" key="9">
    <source>
        <dbReference type="ARBA" id="ARBA00023136"/>
    </source>
</evidence>
<keyword evidence="6 12" id="KW-0812">Transmembrane</keyword>
<evidence type="ECO:0000256" key="6">
    <source>
        <dbReference type="ARBA" id="ARBA00022692"/>
    </source>
</evidence>
<dbReference type="Proteomes" id="UP001606302">
    <property type="component" value="Unassembled WGS sequence"/>
</dbReference>
<dbReference type="Gene3D" id="1.10.40.60">
    <property type="entry name" value="EpsJ-like"/>
    <property type="match status" value="2"/>
</dbReference>
<feature type="domain" description="T2SS protein K first SAM-like" evidence="14">
    <location>
        <begin position="137"/>
        <end position="238"/>
    </location>
</feature>
<evidence type="ECO:0000259" key="14">
    <source>
        <dbReference type="Pfam" id="PF21687"/>
    </source>
</evidence>
<evidence type="ECO:0000256" key="10">
    <source>
        <dbReference type="PIRNR" id="PIRNR002786"/>
    </source>
</evidence>
<comment type="caution">
    <text evidence="15">The sequence shown here is derived from an EMBL/GenBank/DDBJ whole genome shotgun (WGS) entry which is preliminary data.</text>
</comment>
<dbReference type="Pfam" id="PF21687">
    <property type="entry name" value="T2SSK_1st"/>
    <property type="match status" value="1"/>
</dbReference>
<accession>A0ABW7GNT3</accession>
<evidence type="ECO:0000256" key="7">
    <source>
        <dbReference type="ARBA" id="ARBA00022927"/>
    </source>
</evidence>
<dbReference type="PANTHER" id="PTHR38831:SF1">
    <property type="entry name" value="TYPE II SECRETION SYSTEM PROTEIN K-RELATED"/>
    <property type="match status" value="1"/>
</dbReference>
<feature type="transmembrane region" description="Helical" evidence="12">
    <location>
        <begin position="29"/>
        <end position="51"/>
    </location>
</feature>
<keyword evidence="4 10" id="KW-1003">Cell membrane</keyword>
<keyword evidence="9 10" id="KW-0472">Membrane</keyword>
<keyword evidence="16" id="KW-1185">Reference proteome</keyword>
<dbReference type="EMBL" id="JBIGHX010000007">
    <property type="protein sequence ID" value="MFG6463621.1"/>
    <property type="molecule type" value="Genomic_DNA"/>
</dbReference>
<keyword evidence="3 10" id="KW-0813">Transport</keyword>
<dbReference type="RefSeq" id="WP_394512772.1">
    <property type="nucleotide sequence ID" value="NZ_JBIGHX010000007.1"/>
</dbReference>
<dbReference type="NCBIfam" id="NF037980">
    <property type="entry name" value="T2SS_GspK"/>
    <property type="match status" value="1"/>
</dbReference>
<keyword evidence="5 10" id="KW-0997">Cell inner membrane</keyword>
<reference evidence="15 16" key="1">
    <citation type="submission" date="2024-08" db="EMBL/GenBank/DDBJ databases">
        <authorList>
            <person name="Lu H."/>
        </authorList>
    </citation>
    <scope>NUCLEOTIDE SEQUENCE [LARGE SCALE GENOMIC DNA]</scope>
    <source>
        <strain evidence="15 16">DXS20W</strain>
    </source>
</reference>
<comment type="similarity">
    <text evidence="2 10">Belongs to the GSP K family.</text>
</comment>
<evidence type="ECO:0000313" key="16">
    <source>
        <dbReference type="Proteomes" id="UP001606302"/>
    </source>
</evidence>
<evidence type="ECO:0000256" key="5">
    <source>
        <dbReference type="ARBA" id="ARBA00022519"/>
    </source>
</evidence>
<evidence type="ECO:0000256" key="2">
    <source>
        <dbReference type="ARBA" id="ARBA00007246"/>
    </source>
</evidence>
<dbReference type="InterPro" id="IPR049179">
    <property type="entry name" value="T2SSK_SAM-like_2nd"/>
</dbReference>
<evidence type="ECO:0000259" key="13">
    <source>
        <dbReference type="Pfam" id="PF03934"/>
    </source>
</evidence>
<dbReference type="Pfam" id="PF03934">
    <property type="entry name" value="T2SSK"/>
    <property type="match status" value="1"/>
</dbReference>
<protein>
    <recommendedName>
        <fullName evidence="10">Type II secretion system protein K</fullName>
    </recommendedName>
</protein>
<dbReference type="InterPro" id="IPR038072">
    <property type="entry name" value="GspK_central_sf"/>
</dbReference>
<sequence>MPQASPSPRGTGQTHRVQRCAAGRGAQSGAALLTAMIIVTLVAALAAGMVWQQYRAVQIEAADRARAQAVWVLQGALDWARLILKSDARGIDHLGEFWATPLAESRLSTFLAADPSTASADDGPEAFLSGFIEDAQSRYNLRALVAGATVDPLEERTLQRLCGQVNAPPGTAAVIIDGLRAAFPTPASGASAPASAPASTPAASSGPLQPAGLDQLAWLGLDADTIKRLQPYVVLLPKATPVNLNTAPREVIAALFDNMNLAAAERLVQGRKAKPLQNTADAAAFLPTNVQIGSGRASVDSSFFIVTGRLRLDERQLEQRSLVERQGSNTLVLARERVSQLLDR</sequence>
<evidence type="ECO:0000256" key="1">
    <source>
        <dbReference type="ARBA" id="ARBA00004533"/>
    </source>
</evidence>
<keyword evidence="8 12" id="KW-1133">Transmembrane helix</keyword>
<evidence type="ECO:0000256" key="4">
    <source>
        <dbReference type="ARBA" id="ARBA00022475"/>
    </source>
</evidence>
<comment type="subcellular location">
    <subcellularLocation>
        <location evidence="1 10">Cell inner membrane</location>
    </subcellularLocation>
</comment>
<name>A0ABW7GNT3_9BURK</name>
<gene>
    <name evidence="15" type="primary">gspK</name>
    <name evidence="15" type="ORF">ACG04Q_18750</name>
</gene>
<dbReference type="InterPro" id="IPR049031">
    <property type="entry name" value="T2SSK_SAM-like_1st"/>
</dbReference>
<dbReference type="SUPFAM" id="SSF54523">
    <property type="entry name" value="Pili subunits"/>
    <property type="match status" value="1"/>
</dbReference>
<dbReference type="PANTHER" id="PTHR38831">
    <property type="entry name" value="TYPE II SECRETION SYSTEM PROTEIN K"/>
    <property type="match status" value="1"/>
</dbReference>
<feature type="region of interest" description="Disordered" evidence="11">
    <location>
        <begin position="187"/>
        <end position="207"/>
    </location>
</feature>
<evidence type="ECO:0000256" key="11">
    <source>
        <dbReference type="SAM" id="MobiDB-lite"/>
    </source>
</evidence>
<evidence type="ECO:0000256" key="3">
    <source>
        <dbReference type="ARBA" id="ARBA00022448"/>
    </source>
</evidence>